<feature type="region of interest" description="Disordered" evidence="1">
    <location>
        <begin position="52"/>
        <end position="73"/>
    </location>
</feature>
<keyword evidence="3" id="KW-1185">Reference proteome</keyword>
<evidence type="ECO:0000256" key="1">
    <source>
        <dbReference type="SAM" id="MobiDB-lite"/>
    </source>
</evidence>
<evidence type="ECO:0000313" key="3">
    <source>
        <dbReference type="Proteomes" id="UP000199468"/>
    </source>
</evidence>
<comment type="caution">
    <text evidence="2">The sequence shown here is derived from an EMBL/GenBank/DDBJ whole genome shotgun (WGS) entry which is preliminary data.</text>
</comment>
<sequence length="73" mass="7770">MARIVIRNEDQLNEALDRAIHLAGSAKGGDEERELSAINAAVELYEQSLAVTAASGRSERKTKDDVPSGTGSE</sequence>
<evidence type="ECO:0000313" key="2">
    <source>
        <dbReference type="EMBL" id="SDG34558.1"/>
    </source>
</evidence>
<dbReference type="RefSeq" id="WP_091857102.1">
    <property type="nucleotide sequence ID" value="NZ_FNBZ01000003.1"/>
</dbReference>
<proteinExistence type="predicted"/>
<accession>A0ABY0NYE6</accession>
<gene>
    <name evidence="2" type="ORF">SAMN05421844_103595</name>
</gene>
<dbReference type="EMBL" id="FNBZ01000003">
    <property type="protein sequence ID" value="SDG34558.1"/>
    <property type="molecule type" value="Genomic_DNA"/>
</dbReference>
<feature type="compositionally biased region" description="Basic and acidic residues" evidence="1">
    <location>
        <begin position="57"/>
        <end position="66"/>
    </location>
</feature>
<name>A0ABY0NYE6_9HYPH</name>
<organism evidence="2 3">
    <name type="scientific">Bosea robiniae</name>
    <dbReference type="NCBI Taxonomy" id="1036780"/>
    <lineage>
        <taxon>Bacteria</taxon>
        <taxon>Pseudomonadati</taxon>
        <taxon>Pseudomonadota</taxon>
        <taxon>Alphaproteobacteria</taxon>
        <taxon>Hyphomicrobiales</taxon>
        <taxon>Boseaceae</taxon>
        <taxon>Bosea</taxon>
    </lineage>
</organism>
<dbReference type="Proteomes" id="UP000199468">
    <property type="component" value="Unassembled WGS sequence"/>
</dbReference>
<reference evidence="2 3" key="1">
    <citation type="submission" date="2016-10" db="EMBL/GenBank/DDBJ databases">
        <authorList>
            <person name="Varghese N."/>
            <person name="Submissions S."/>
        </authorList>
    </citation>
    <scope>NUCLEOTIDE SEQUENCE [LARGE SCALE GENOMIC DNA]</scope>
    <source>
        <strain evidence="2 3">DSM 26672</strain>
    </source>
</reference>
<protein>
    <submittedName>
        <fullName evidence="2">Uncharacterized protein</fullName>
    </submittedName>
</protein>